<dbReference type="MEROPS" id="M15.002"/>
<accession>A0A084SMY9</accession>
<dbReference type="Pfam" id="PF02557">
    <property type="entry name" value="VanY"/>
    <property type="match status" value="1"/>
</dbReference>
<protein>
    <submittedName>
        <fullName evidence="3">D-alanyl-D-alanine carboxypeptidase</fullName>
    </submittedName>
</protein>
<feature type="domain" description="D-alanyl-D-alanine carboxypeptidase-like core" evidence="2">
    <location>
        <begin position="48"/>
        <end position="152"/>
    </location>
</feature>
<dbReference type="GO" id="GO:0006508">
    <property type="term" value="P:proteolysis"/>
    <property type="evidence" value="ECO:0007669"/>
    <property type="project" value="InterPro"/>
</dbReference>
<dbReference type="CDD" id="cd14814">
    <property type="entry name" value="Peptidase_M15"/>
    <property type="match status" value="1"/>
</dbReference>
<sequence length="184" mass="20475">MPFPPLRWSLLLALVCLLVPGLAPGADVKRKRAKTTTSKHLVALPGGESLRRDAAASFLRMATAARGDGIWLWVTSGYRTRREQRLLYERYRKGLGPKAARPGRSNHQRGLAVDVVVGDEESPTYRWLAANACRHGFRRTVPSEPWHWEYRPRTTRAPAPGTDCAGQPLPSEEPPRTATQDLSS</sequence>
<evidence type="ECO:0000313" key="3">
    <source>
        <dbReference type="EMBL" id="KFA89824.1"/>
    </source>
</evidence>
<name>A0A084SMY9_9BACT</name>
<keyword evidence="3" id="KW-0378">Hydrolase</keyword>
<dbReference type="EMBL" id="JPMI01000232">
    <property type="protein sequence ID" value="KFA89824.1"/>
    <property type="molecule type" value="Genomic_DNA"/>
</dbReference>
<feature type="region of interest" description="Disordered" evidence="1">
    <location>
        <begin position="151"/>
        <end position="184"/>
    </location>
</feature>
<gene>
    <name evidence="3" type="ORF">Q664_32285</name>
</gene>
<dbReference type="PANTHER" id="PTHR34385">
    <property type="entry name" value="D-ALANYL-D-ALANINE CARBOXYPEPTIDASE"/>
    <property type="match status" value="1"/>
</dbReference>
<dbReference type="GO" id="GO:0004180">
    <property type="term" value="F:carboxypeptidase activity"/>
    <property type="evidence" value="ECO:0007669"/>
    <property type="project" value="UniProtKB-KW"/>
</dbReference>
<reference evidence="3 4" key="1">
    <citation type="submission" date="2014-07" db="EMBL/GenBank/DDBJ databases">
        <title>Draft Genome Sequence of Gephyronic Acid Producer, Cystobacter violaceus Strain Cb vi76.</title>
        <authorList>
            <person name="Stevens D.C."/>
            <person name="Young J."/>
            <person name="Carmichael R."/>
            <person name="Tan J."/>
            <person name="Taylor R.E."/>
        </authorList>
    </citation>
    <scope>NUCLEOTIDE SEQUENCE [LARGE SCALE GENOMIC DNA]</scope>
    <source>
        <strain evidence="3 4">Cb vi76</strain>
    </source>
</reference>
<dbReference type="Proteomes" id="UP000028547">
    <property type="component" value="Unassembled WGS sequence"/>
</dbReference>
<dbReference type="InterPro" id="IPR003709">
    <property type="entry name" value="VanY-like_core_dom"/>
</dbReference>
<proteinExistence type="predicted"/>
<comment type="caution">
    <text evidence="3">The sequence shown here is derived from an EMBL/GenBank/DDBJ whole genome shotgun (WGS) entry which is preliminary data.</text>
</comment>
<dbReference type="Gene3D" id="3.30.1380.10">
    <property type="match status" value="1"/>
</dbReference>
<keyword evidence="3" id="KW-0121">Carboxypeptidase</keyword>
<evidence type="ECO:0000256" key="1">
    <source>
        <dbReference type="SAM" id="MobiDB-lite"/>
    </source>
</evidence>
<dbReference type="AlphaFoldDB" id="A0A084SMY9"/>
<dbReference type="InterPro" id="IPR009045">
    <property type="entry name" value="Zn_M74/Hedgehog-like"/>
</dbReference>
<dbReference type="RefSeq" id="WP_043403837.1">
    <property type="nucleotide sequence ID" value="NZ_JPMI01000232.1"/>
</dbReference>
<dbReference type="InterPro" id="IPR052179">
    <property type="entry name" value="DD-CPase-like"/>
</dbReference>
<dbReference type="SUPFAM" id="SSF55166">
    <property type="entry name" value="Hedgehog/DD-peptidase"/>
    <property type="match status" value="1"/>
</dbReference>
<evidence type="ECO:0000313" key="4">
    <source>
        <dbReference type="Proteomes" id="UP000028547"/>
    </source>
</evidence>
<organism evidence="3 4">
    <name type="scientific">Archangium violaceum Cb vi76</name>
    <dbReference type="NCBI Taxonomy" id="1406225"/>
    <lineage>
        <taxon>Bacteria</taxon>
        <taxon>Pseudomonadati</taxon>
        <taxon>Myxococcota</taxon>
        <taxon>Myxococcia</taxon>
        <taxon>Myxococcales</taxon>
        <taxon>Cystobacterineae</taxon>
        <taxon>Archangiaceae</taxon>
        <taxon>Archangium</taxon>
    </lineage>
</organism>
<dbReference type="PANTHER" id="PTHR34385:SF1">
    <property type="entry name" value="PEPTIDOGLYCAN L-ALANYL-D-GLUTAMATE ENDOPEPTIDASE CWLK"/>
    <property type="match status" value="1"/>
</dbReference>
<evidence type="ECO:0000259" key="2">
    <source>
        <dbReference type="Pfam" id="PF02557"/>
    </source>
</evidence>
<keyword evidence="3" id="KW-0645">Protease</keyword>